<reference evidence="2" key="1">
    <citation type="journal article" date="2020" name="Nat. Commun.">
        <title>Large-scale genome sequencing of mycorrhizal fungi provides insights into the early evolution of symbiotic traits.</title>
        <authorList>
            <person name="Miyauchi S."/>
            <person name="Kiss E."/>
            <person name="Kuo A."/>
            <person name="Drula E."/>
            <person name="Kohler A."/>
            <person name="Sanchez-Garcia M."/>
            <person name="Morin E."/>
            <person name="Andreopoulos B."/>
            <person name="Barry K.W."/>
            <person name="Bonito G."/>
            <person name="Buee M."/>
            <person name="Carver A."/>
            <person name="Chen C."/>
            <person name="Cichocki N."/>
            <person name="Clum A."/>
            <person name="Culley D."/>
            <person name="Crous P.W."/>
            <person name="Fauchery L."/>
            <person name="Girlanda M."/>
            <person name="Hayes R.D."/>
            <person name="Keri Z."/>
            <person name="LaButti K."/>
            <person name="Lipzen A."/>
            <person name="Lombard V."/>
            <person name="Magnuson J."/>
            <person name="Maillard F."/>
            <person name="Murat C."/>
            <person name="Nolan M."/>
            <person name="Ohm R.A."/>
            <person name="Pangilinan J."/>
            <person name="Pereira M.F."/>
            <person name="Perotto S."/>
            <person name="Peter M."/>
            <person name="Pfister S."/>
            <person name="Riley R."/>
            <person name="Sitrit Y."/>
            <person name="Stielow J.B."/>
            <person name="Szollosi G."/>
            <person name="Zifcakova L."/>
            <person name="Stursova M."/>
            <person name="Spatafora J.W."/>
            <person name="Tedersoo L."/>
            <person name="Vaario L.M."/>
            <person name="Yamada A."/>
            <person name="Yan M."/>
            <person name="Wang P."/>
            <person name="Xu J."/>
            <person name="Bruns T."/>
            <person name="Baldrian P."/>
            <person name="Vilgalys R."/>
            <person name="Dunand C."/>
            <person name="Henrissat B."/>
            <person name="Grigoriev I.V."/>
            <person name="Hibbett D."/>
            <person name="Nagy L.G."/>
            <person name="Martin F.M."/>
        </authorList>
    </citation>
    <scope>NUCLEOTIDE SEQUENCE</scope>
    <source>
        <strain evidence="2">UP504</strain>
    </source>
</reference>
<evidence type="ECO:0000313" key="2">
    <source>
        <dbReference type="EMBL" id="KAF9513358.1"/>
    </source>
</evidence>
<dbReference type="Proteomes" id="UP000886523">
    <property type="component" value="Unassembled WGS sequence"/>
</dbReference>
<feature type="region of interest" description="Disordered" evidence="1">
    <location>
        <begin position="48"/>
        <end position="73"/>
    </location>
</feature>
<dbReference type="AlphaFoldDB" id="A0A9P6AWM1"/>
<evidence type="ECO:0000313" key="3">
    <source>
        <dbReference type="Proteomes" id="UP000886523"/>
    </source>
</evidence>
<evidence type="ECO:0000256" key="1">
    <source>
        <dbReference type="SAM" id="MobiDB-lite"/>
    </source>
</evidence>
<feature type="compositionally biased region" description="Polar residues" evidence="1">
    <location>
        <begin position="48"/>
        <end position="57"/>
    </location>
</feature>
<accession>A0A9P6AWM1</accession>
<keyword evidence="3" id="KW-1185">Reference proteome</keyword>
<comment type="caution">
    <text evidence="2">The sequence shown here is derived from an EMBL/GenBank/DDBJ whole genome shotgun (WGS) entry which is preliminary data.</text>
</comment>
<proteinExistence type="predicted"/>
<gene>
    <name evidence="2" type="ORF">BS47DRAFT_1393450</name>
</gene>
<organism evidence="2 3">
    <name type="scientific">Hydnum rufescens UP504</name>
    <dbReference type="NCBI Taxonomy" id="1448309"/>
    <lineage>
        <taxon>Eukaryota</taxon>
        <taxon>Fungi</taxon>
        <taxon>Dikarya</taxon>
        <taxon>Basidiomycota</taxon>
        <taxon>Agaricomycotina</taxon>
        <taxon>Agaricomycetes</taxon>
        <taxon>Cantharellales</taxon>
        <taxon>Hydnaceae</taxon>
        <taxon>Hydnum</taxon>
    </lineage>
</organism>
<sequence length="166" mass="18392">MAKSNAIEKNELNAPIPSDEQIDTLSKNCEGLAQAWLNADVILPQNPVNQSQSSPYSQDKAPNHVQTKSDETSKPWASISSLKILKVTTSGVEFVPTAFHQVICSGINIPLPTLTFTALNSFCLGKVVELKTICHLHNLKKLSILKLKEFFAIEDAIFKTKWEEGW</sequence>
<protein>
    <submittedName>
        <fullName evidence="2">Uncharacterized protein</fullName>
    </submittedName>
</protein>
<dbReference type="EMBL" id="MU128974">
    <property type="protein sequence ID" value="KAF9513358.1"/>
    <property type="molecule type" value="Genomic_DNA"/>
</dbReference>
<name>A0A9P6AWM1_9AGAM</name>